<feature type="compositionally biased region" description="Polar residues" evidence="1">
    <location>
        <begin position="186"/>
        <end position="224"/>
    </location>
</feature>
<protein>
    <submittedName>
        <fullName evidence="2">Uncharacterized protein</fullName>
    </submittedName>
</protein>
<dbReference type="EMBL" id="UYJE01009146">
    <property type="protein sequence ID" value="VDI70525.1"/>
    <property type="molecule type" value="Genomic_DNA"/>
</dbReference>
<feature type="region of interest" description="Disordered" evidence="1">
    <location>
        <begin position="1636"/>
        <end position="1700"/>
    </location>
</feature>
<feature type="compositionally biased region" description="Polar residues" evidence="1">
    <location>
        <begin position="586"/>
        <end position="608"/>
    </location>
</feature>
<feature type="compositionally biased region" description="Low complexity" evidence="1">
    <location>
        <begin position="906"/>
        <end position="919"/>
    </location>
</feature>
<dbReference type="OrthoDB" id="6159627at2759"/>
<keyword evidence="3" id="KW-1185">Reference proteome</keyword>
<evidence type="ECO:0000313" key="2">
    <source>
        <dbReference type="EMBL" id="VDI70525.1"/>
    </source>
</evidence>
<feature type="region of interest" description="Disordered" evidence="1">
    <location>
        <begin position="94"/>
        <end position="117"/>
    </location>
</feature>
<evidence type="ECO:0000313" key="3">
    <source>
        <dbReference type="Proteomes" id="UP000596742"/>
    </source>
</evidence>
<feature type="compositionally biased region" description="Polar residues" evidence="1">
    <location>
        <begin position="259"/>
        <end position="281"/>
    </location>
</feature>
<feature type="compositionally biased region" description="Low complexity" evidence="1">
    <location>
        <begin position="1407"/>
        <end position="1446"/>
    </location>
</feature>
<feature type="region of interest" description="Disordered" evidence="1">
    <location>
        <begin position="1371"/>
        <end position="1393"/>
    </location>
</feature>
<gene>
    <name evidence="2" type="ORF">MGAL_10B037299</name>
</gene>
<feature type="compositionally biased region" description="Polar residues" evidence="1">
    <location>
        <begin position="231"/>
        <end position="252"/>
    </location>
</feature>
<feature type="compositionally biased region" description="Basic residues" evidence="1">
    <location>
        <begin position="101"/>
        <end position="111"/>
    </location>
</feature>
<accession>A0A8B6GY34</accession>
<feature type="compositionally biased region" description="Basic and acidic residues" evidence="1">
    <location>
        <begin position="393"/>
        <end position="421"/>
    </location>
</feature>
<feature type="region of interest" description="Disordered" evidence="1">
    <location>
        <begin position="1478"/>
        <end position="1500"/>
    </location>
</feature>
<feature type="region of interest" description="Disordered" evidence="1">
    <location>
        <begin position="1131"/>
        <end position="1172"/>
    </location>
</feature>
<feature type="region of interest" description="Disordered" evidence="1">
    <location>
        <begin position="186"/>
        <end position="309"/>
    </location>
</feature>
<feature type="region of interest" description="Disordered" evidence="1">
    <location>
        <begin position="326"/>
        <end position="424"/>
    </location>
</feature>
<evidence type="ECO:0000256" key="1">
    <source>
        <dbReference type="SAM" id="MobiDB-lite"/>
    </source>
</evidence>
<dbReference type="Proteomes" id="UP000596742">
    <property type="component" value="Unassembled WGS sequence"/>
</dbReference>
<feature type="compositionally biased region" description="Polar residues" evidence="1">
    <location>
        <begin position="22"/>
        <end position="43"/>
    </location>
</feature>
<feature type="compositionally biased region" description="Polar residues" evidence="1">
    <location>
        <begin position="326"/>
        <end position="340"/>
    </location>
</feature>
<feature type="compositionally biased region" description="Polar residues" evidence="1">
    <location>
        <begin position="1667"/>
        <end position="1680"/>
    </location>
</feature>
<name>A0A8B6GY34_MYTGA</name>
<organism evidence="2 3">
    <name type="scientific">Mytilus galloprovincialis</name>
    <name type="common">Mediterranean mussel</name>
    <dbReference type="NCBI Taxonomy" id="29158"/>
    <lineage>
        <taxon>Eukaryota</taxon>
        <taxon>Metazoa</taxon>
        <taxon>Spiralia</taxon>
        <taxon>Lophotrochozoa</taxon>
        <taxon>Mollusca</taxon>
        <taxon>Bivalvia</taxon>
        <taxon>Autobranchia</taxon>
        <taxon>Pteriomorphia</taxon>
        <taxon>Mytilida</taxon>
        <taxon>Mytiloidea</taxon>
        <taxon>Mytilidae</taxon>
        <taxon>Mytilinae</taxon>
        <taxon>Mytilus</taxon>
    </lineage>
</organism>
<sequence>MISVRPGAIHIPSINSRQRNIISPNDLRNSNGGRTRSTGTDLQNALIRNRPFNGNNGLSRTISTVSDPAFSNARRTENQQPRTTLDDVLNSRITEQASQQRRSRDRVRHRTSSNSGTTISRIRRKLLVDLRTTFRYILRTGQLPRGVAFNMESGRPQLVKISPGSLAVNPFSSTQVRRYLRSIDRSLNGQASSPTDRATGKSNQADSTSRIGGSSINTRQNNVESLRDITSDLTSTSGTNHGSVDHLTTSSRQRLHSSRIASQNINSLTTRSRPNSQNTDIVSEPRTTHIQSQSMLPGIPVQRPGDGQSWSTTLFRAKLFNEPDNTIQTTGIEIPSQFTRTRTDRRQSERQVQQQNTKTRTEQRQPERHVQQNTRTRTEHRQPERSVQPNTKTRTEQRLPERHVQQNTRIRAENRPPERHVHQNTRTITEHRQPERHVQHNTRTITEYRQPEQHVQHNTKTITEHRQPERHVQHNTRTITEHRQPEQHVQHNTRTITEHIQPERNEQQLNTRSRAHVSTVFEQPTADPDLKVLLQKIEREKGLLTDLKRQEEKIRNNINSLNNQQTSSSKLLEDIALLQNMLTQAESKSPANSANSKHSFNQQSSANLQPPEINPHVSLEQQLIQQTGISQPPNVNQNLNILPAVLNQNTARNSIQEHHVVNAPVQQTGSNLASLESLTGQPIFMNNAVPLNQLKQAPIGHSVMPINKPGQAHTGHSNMPVNHPGHAPVGHSIMPVNQHGQAPFSHSGMPVNQPGQAPIDHSIMPVNQPGQTHIGSSIMPINQPGQAHIGHSIMPVNQPGQAPISHSVMPVNQPGQAPIGHSIMPVNQPGQAPISHSIMPVNQLGQAPMSHNIIPINHHGQTHMGHSIMPTNQFGTSPFGFRLPSEFLQEMMFGDTTDPPDPTDPPTTTAVPTTLPPTTAHVLTTPSSKPPVRNKYHQQVNNAATLNDILSTLQNSAVKGGFKLLFKVPGSNSSIPIEVLNSKSTSSIKDTNPTVQLATTSNDNLLKTHLSGNVQTATMSPDKLLHKHLSGNLQTAGMSPDKLLHQHLSGNVHTAAMSPDELLHKHLSGQEQTSKIGQNGFLPDIPMQAVPVLSHAVKDLQNDNRKTLYTDQLLPVQPTTQLPQEVNPHQNLQQPPSSFTQQTITSSNVNTTPKVNQFDTNKTPVNSDSKVNNNNAIQMENFPSYYEYDLAKAKNANTVKIPAGNSLILDIKGDQISQTMNTLNQHGVISQSLKPNPDLSKVIIQQKLPPTTTPSYIINMIPYNTHASLPAVQPMTMNSNPNMNSNANFKHSEINPVRIGPISNPYIEANPLNDRLHRIEHMMNKLLMTTSLPPPTTPFIEPDELEGEELPIQTTPMPMTTTHFFRNSRWQYNNQPHHGQHPYHNAHPNQMPSTEYRQHLSNQFKHNFGQNRNNQQFQNPRTNQNNAFSYQNHNQHGGHQSNQHNQDPNYRPTDVNTGKPPVFSNQHVQYSINSHSNIQTHETSASSQPQSTSTKNTTHECHPQLPNFGCEGVAMFTSMKSIGAWCVSKCVQGQCVESVCKCGCYINSQTNIKINEIGNEIASAFSGNSGNSSNANKALVDLYASLNKDASSHGYAVSPVEKQTNTPITTTAAPSDVKSLISSIEKLIESKLSHIGQSNTNHDSSGNNENPNIKENSFDPRKPVVTRSDTTNNIHKSQASHAGDWRTSHMSNNSPNNQWNRHLMHQSQSLGWNQRQDVGFERRRADSWHMHSNRNNDNNNWNNPSHHNNPQSWQHHQRHDPTPPNSQWGNSGHRQNGPTSPGNWHDSRHSRNSGWQPPTTQGTWSFQGRRHWQSNPLPKQEGKRKGKKKGGEEAEEQ</sequence>
<feature type="compositionally biased region" description="Polar residues" evidence="1">
    <location>
        <begin position="1688"/>
        <end position="1700"/>
    </location>
</feature>
<feature type="compositionally biased region" description="Polar residues" evidence="1">
    <location>
        <begin position="1765"/>
        <end position="1782"/>
    </location>
</feature>
<feature type="region of interest" description="Disordered" evidence="1">
    <location>
        <begin position="896"/>
        <end position="919"/>
    </location>
</feature>
<feature type="compositionally biased region" description="Low complexity" evidence="1">
    <location>
        <begin position="1733"/>
        <end position="1749"/>
    </location>
</feature>
<feature type="compositionally biased region" description="Low complexity" evidence="1">
    <location>
        <begin position="1483"/>
        <end position="1494"/>
    </location>
</feature>
<feature type="region of interest" description="Disordered" evidence="1">
    <location>
        <begin position="586"/>
        <end position="613"/>
    </location>
</feature>
<feature type="region of interest" description="Disordered" evidence="1">
    <location>
        <begin position="1407"/>
        <end position="1464"/>
    </location>
</feature>
<feature type="compositionally biased region" description="Polar residues" evidence="1">
    <location>
        <begin position="1636"/>
        <end position="1655"/>
    </location>
</feature>
<feature type="compositionally biased region" description="Polar residues" evidence="1">
    <location>
        <begin position="52"/>
        <end position="66"/>
    </location>
</feature>
<comment type="caution">
    <text evidence="2">The sequence shown here is derived from an EMBL/GenBank/DDBJ whole genome shotgun (WGS) entry which is preliminary data.</text>
</comment>
<feature type="region of interest" description="Disordered" evidence="1">
    <location>
        <begin position="1730"/>
        <end position="1837"/>
    </location>
</feature>
<proteinExistence type="predicted"/>
<feature type="compositionally biased region" description="Basic and acidic residues" evidence="1">
    <location>
        <begin position="359"/>
        <end position="384"/>
    </location>
</feature>
<feature type="compositionally biased region" description="Polar residues" evidence="1">
    <location>
        <begin position="1792"/>
        <end position="1806"/>
    </location>
</feature>
<feature type="region of interest" description="Disordered" evidence="1">
    <location>
        <begin position="22"/>
        <end position="82"/>
    </location>
</feature>
<reference evidence="2" key="1">
    <citation type="submission" date="2018-11" db="EMBL/GenBank/DDBJ databases">
        <authorList>
            <person name="Alioto T."/>
            <person name="Alioto T."/>
        </authorList>
    </citation>
    <scope>NUCLEOTIDE SEQUENCE</scope>
</reference>